<dbReference type="InterPro" id="IPR008979">
    <property type="entry name" value="Galactose-bd-like_sf"/>
</dbReference>
<dbReference type="InterPro" id="IPR006102">
    <property type="entry name" value="Ig-like_GH2"/>
</dbReference>
<dbReference type="EMBL" id="SNRY01000172">
    <property type="protein sequence ID" value="KAA6345398.1"/>
    <property type="molecule type" value="Genomic_DNA"/>
</dbReference>
<evidence type="ECO:0000259" key="5">
    <source>
        <dbReference type="Pfam" id="PF00703"/>
    </source>
</evidence>
<sequence>MRRIFIVVSLFIYLLHTTLKANNYQPDFSAGGFFTSERAGREVFDFNAGWRFYRGDIENAEKTDFDDSEWDIVSTPHTVQLMPAEASGCRNYQGKAWYRKHFTVDPSLKNKNIIIYFEAAMGKSVVYLNGVKVLEHLGGYLPFSIELSQLGIKPGNNCLIAVMTDNSDDNNYLPGKQQTALDFAYHGGIYRDVWMITTSRVYISDPNKANKTASGGVFVQYGEINKKKAEIIITTDVVNSESKAQFVIIENKLCDKSGKVLKTVKSKLKLKASESQDIKQRILLDNPILWYPHNPYLYNVETIIRASDGKPFDGVITRIGIRKIELKGKDGLWLNGEHATKLIGGNRHQDFAYVGNAVPNSQHWKDAKRLKDVGFNIIRVAHYPQDPSFMDACDELGLFVIVATPGWQYWNKDPKFEELIYEDVKNMVRRDRNHPSVIMWEPILNETRYPLDFALQSQKIVHSEQPGAICVADNHSAGIADNYEMIYGWPKDVDAGFKQPIFTREFSENVDDWYAHNANNRASRSWGERPLLVQAMSHAASYNEMCVKHPQFVGGTLWHPFDHQRGYHPDPYWGGMTDAFRQPKYSFYMFKSQIDADVKQENVETGAMIYFAHEISPFSDKNVTIFTNCDEVRLIIYEKDTLLQKAPKSMYDMSHPPIVFENVYDFFDMRSHSYFEKNWQRVSFIAEGIIDGKVVCRVKKMPSRRSSKLQLTIDNAGQNLVANSSDFIPVVCEVTDDLGNVRRLAKDEIIFTVEGEGEIIGDETIGANPRAVEFGSAPVLIRSTLIPGKIKVHAHVRYEGENVPTPASIEFESIASSRTLIYSEKPQANKRKTSDKNEYIKSLTEEEKQKQLDEVERQQTEFGEKEKSI</sequence>
<dbReference type="EMBL" id="SNRY01000172">
    <property type="protein sequence ID" value="KAA6345393.1"/>
    <property type="molecule type" value="Genomic_DNA"/>
</dbReference>
<dbReference type="InterPro" id="IPR036156">
    <property type="entry name" value="Beta-gal/glucu_dom_sf"/>
</dbReference>
<dbReference type="Pfam" id="PF02837">
    <property type="entry name" value="Glyco_hydro_2_N"/>
    <property type="match status" value="1"/>
</dbReference>
<protein>
    <submittedName>
        <fullName evidence="10">Beta-galactosidase</fullName>
        <ecNumber evidence="10">3.2.1.23</ecNumber>
    </submittedName>
</protein>
<dbReference type="PANTHER" id="PTHR42732">
    <property type="entry name" value="BETA-GALACTOSIDASE"/>
    <property type="match status" value="1"/>
</dbReference>
<feature type="domain" description="Glycoside hydrolase family 2 immunoglobulin-like beta-sandwich" evidence="5">
    <location>
        <begin position="221"/>
        <end position="322"/>
    </location>
</feature>
<evidence type="ECO:0000313" key="9">
    <source>
        <dbReference type="EMBL" id="KAA6345393.1"/>
    </source>
</evidence>
<keyword evidence="3 10" id="KW-0326">Glycosidase</keyword>
<dbReference type="Gene3D" id="2.60.120.260">
    <property type="entry name" value="Galactose-binding domain-like"/>
    <property type="match status" value="1"/>
</dbReference>
<feature type="region of interest" description="Disordered" evidence="4">
    <location>
        <begin position="844"/>
        <end position="869"/>
    </location>
</feature>
<dbReference type="InterPro" id="IPR006104">
    <property type="entry name" value="Glyco_hydro_2_N"/>
</dbReference>
<dbReference type="EC" id="3.2.1.23" evidence="10"/>
<dbReference type="InterPro" id="IPR013783">
    <property type="entry name" value="Ig-like_fold"/>
</dbReference>
<dbReference type="InterPro" id="IPR051913">
    <property type="entry name" value="GH2_Domain-Containing"/>
</dbReference>
<reference evidence="10" key="1">
    <citation type="submission" date="2019-03" db="EMBL/GenBank/DDBJ databases">
        <title>Single cell metagenomics reveals metabolic interactions within the superorganism composed of flagellate Streblomastix strix and complex community of Bacteroidetes bacteria on its surface.</title>
        <authorList>
            <person name="Treitli S.C."/>
            <person name="Kolisko M."/>
            <person name="Husnik F."/>
            <person name="Keeling P."/>
            <person name="Hampl V."/>
        </authorList>
    </citation>
    <scope>NUCLEOTIDE SEQUENCE</scope>
    <source>
        <strain evidence="10">STM</strain>
    </source>
</reference>
<feature type="domain" description="Glycoside hydrolase family 2 catalytic" evidence="6">
    <location>
        <begin position="330"/>
        <end position="559"/>
    </location>
</feature>
<evidence type="ECO:0000256" key="2">
    <source>
        <dbReference type="ARBA" id="ARBA00022801"/>
    </source>
</evidence>
<evidence type="ECO:0000259" key="7">
    <source>
        <dbReference type="Pfam" id="PF02837"/>
    </source>
</evidence>
<dbReference type="Pfam" id="PF00703">
    <property type="entry name" value="Glyco_hydro_2"/>
    <property type="match status" value="1"/>
</dbReference>
<dbReference type="PANTHER" id="PTHR42732:SF1">
    <property type="entry name" value="BETA-MANNOSIDASE"/>
    <property type="match status" value="1"/>
</dbReference>
<dbReference type="SUPFAM" id="SSF49785">
    <property type="entry name" value="Galactose-binding domain-like"/>
    <property type="match status" value="1"/>
</dbReference>
<accession>A0A5J4SHL9</accession>
<name>A0A5J4SHL9_9ZZZZ</name>
<dbReference type="Gene3D" id="3.20.20.80">
    <property type="entry name" value="Glycosidases"/>
    <property type="match status" value="1"/>
</dbReference>
<dbReference type="GO" id="GO:0004565">
    <property type="term" value="F:beta-galactosidase activity"/>
    <property type="evidence" value="ECO:0007669"/>
    <property type="project" value="UniProtKB-EC"/>
</dbReference>
<organism evidence="10">
    <name type="scientific">termite gut metagenome</name>
    <dbReference type="NCBI Taxonomy" id="433724"/>
    <lineage>
        <taxon>unclassified sequences</taxon>
        <taxon>metagenomes</taxon>
        <taxon>organismal metagenomes</taxon>
    </lineage>
</organism>
<feature type="domain" description="Glycosyl hydrolases family 2 sugar binding" evidence="7">
    <location>
        <begin position="83"/>
        <end position="198"/>
    </location>
</feature>
<evidence type="ECO:0000259" key="8">
    <source>
        <dbReference type="Pfam" id="PF18565"/>
    </source>
</evidence>
<gene>
    <name evidence="9" type="ORF">EZS27_007033</name>
    <name evidence="10" type="ORF">EZS27_007038</name>
</gene>
<evidence type="ECO:0000313" key="10">
    <source>
        <dbReference type="EMBL" id="KAA6345398.1"/>
    </source>
</evidence>
<keyword evidence="2 10" id="KW-0378">Hydrolase</keyword>
<dbReference type="SUPFAM" id="SSF51445">
    <property type="entry name" value="(Trans)glycosidases"/>
    <property type="match status" value="1"/>
</dbReference>
<dbReference type="Gene3D" id="2.60.40.10">
    <property type="entry name" value="Immunoglobulins"/>
    <property type="match status" value="2"/>
</dbReference>
<dbReference type="Pfam" id="PF18565">
    <property type="entry name" value="Glyco_hydro2_C5"/>
    <property type="match status" value="1"/>
</dbReference>
<dbReference type="InterPro" id="IPR017853">
    <property type="entry name" value="GH"/>
</dbReference>
<comment type="similarity">
    <text evidence="1">Belongs to the glycosyl hydrolase 2 family.</text>
</comment>
<evidence type="ECO:0000259" key="6">
    <source>
        <dbReference type="Pfam" id="PF02836"/>
    </source>
</evidence>
<dbReference type="InterPro" id="IPR006103">
    <property type="entry name" value="Glyco_hydro_2_cat"/>
</dbReference>
<dbReference type="SUPFAM" id="SSF49303">
    <property type="entry name" value="beta-Galactosidase/glucuronidase domain"/>
    <property type="match status" value="1"/>
</dbReference>
<evidence type="ECO:0000256" key="3">
    <source>
        <dbReference type="ARBA" id="ARBA00023295"/>
    </source>
</evidence>
<proteinExistence type="inferred from homology"/>
<dbReference type="AlphaFoldDB" id="A0A5J4SHL9"/>
<comment type="caution">
    <text evidence="10">The sequence shown here is derived from an EMBL/GenBank/DDBJ whole genome shotgun (WGS) entry which is preliminary data.</text>
</comment>
<dbReference type="GO" id="GO:0005975">
    <property type="term" value="P:carbohydrate metabolic process"/>
    <property type="evidence" value="ECO:0007669"/>
    <property type="project" value="InterPro"/>
</dbReference>
<feature type="domain" description="Glycoside hydrolase family 2" evidence="8">
    <location>
        <begin position="711"/>
        <end position="795"/>
    </location>
</feature>
<dbReference type="InterPro" id="IPR040605">
    <property type="entry name" value="Glyco_hydro2_dom5"/>
</dbReference>
<evidence type="ECO:0000256" key="1">
    <source>
        <dbReference type="ARBA" id="ARBA00007401"/>
    </source>
</evidence>
<evidence type="ECO:0000256" key="4">
    <source>
        <dbReference type="SAM" id="MobiDB-lite"/>
    </source>
</evidence>
<dbReference type="Pfam" id="PF02836">
    <property type="entry name" value="Glyco_hydro_2_C"/>
    <property type="match status" value="1"/>
</dbReference>